<evidence type="ECO:0000313" key="3">
    <source>
        <dbReference type="Proteomes" id="UP001318682"/>
    </source>
</evidence>
<evidence type="ECO:0000259" key="1">
    <source>
        <dbReference type="Pfam" id="PF01590"/>
    </source>
</evidence>
<dbReference type="Pfam" id="PF01590">
    <property type="entry name" value="GAF"/>
    <property type="match status" value="1"/>
</dbReference>
<gene>
    <name evidence="2" type="ORF">ROLI_015010</name>
</gene>
<protein>
    <recommendedName>
        <fullName evidence="1">GAF domain-containing protein</fullName>
    </recommendedName>
</protein>
<dbReference type="InterPro" id="IPR003018">
    <property type="entry name" value="GAF"/>
</dbReference>
<dbReference type="InterPro" id="IPR029016">
    <property type="entry name" value="GAF-like_dom_sf"/>
</dbReference>
<accession>A0ABZ2BR02</accession>
<proteinExistence type="predicted"/>
<organism evidence="2 3">
    <name type="scientific">Roseobacter fucihabitans</name>
    <dbReference type="NCBI Taxonomy" id="1537242"/>
    <lineage>
        <taxon>Bacteria</taxon>
        <taxon>Pseudomonadati</taxon>
        <taxon>Pseudomonadota</taxon>
        <taxon>Alphaproteobacteria</taxon>
        <taxon>Rhodobacterales</taxon>
        <taxon>Roseobacteraceae</taxon>
        <taxon>Roseobacter</taxon>
    </lineage>
</organism>
<feature type="domain" description="GAF" evidence="1">
    <location>
        <begin position="51"/>
        <end position="134"/>
    </location>
</feature>
<dbReference type="Gene3D" id="3.30.450.40">
    <property type="match status" value="1"/>
</dbReference>
<reference evidence="2 3" key="1">
    <citation type="submission" date="2015-07" db="EMBL/GenBank/DDBJ databases">
        <authorList>
            <person name="Voget S."/>
            <person name="Dogs M."/>
            <person name="Brinkhoff T.H."/>
            <person name="Daniel R."/>
        </authorList>
    </citation>
    <scope>NUCLEOTIDE SEQUENCE [LARGE SCALE GENOMIC DNA]</scope>
    <source>
        <strain evidence="2 3">B14</strain>
    </source>
</reference>
<name>A0ABZ2BR02_9RHOB</name>
<keyword evidence="3" id="KW-1185">Reference proteome</keyword>
<sequence length="145" mass="16167">MTEQFSMVSVRLEAISKDLNTAATFFFASPTSALGSPKQGDNKTAHHDQITQRQAHQLGDYVFDLHKPLFIDDIYAHPLIVRNDILFGHRIRAFAGTPMIDSLGRKSGVLCTVDTKKRLWSAQDGAVLQAFSRSLQSNVDSYERA</sequence>
<dbReference type="EMBL" id="CP143423">
    <property type="protein sequence ID" value="WVX48421.1"/>
    <property type="molecule type" value="Genomic_DNA"/>
</dbReference>
<reference evidence="3" key="2">
    <citation type="submission" date="2024-01" db="EMBL/GenBank/DDBJ databases">
        <title>Roseobacter fucihabitans sp. nov., isolated from the brown alga Fucus spiralis.</title>
        <authorList>
            <person name="Hahnke S."/>
            <person name="Berger M."/>
            <person name="Schlingloff A."/>
            <person name="Athale I."/>
            <person name="Neumann-Schaal M."/>
            <person name="Adenaya A."/>
            <person name="Poehlein A."/>
            <person name="Daniel R."/>
            <person name="Pertersen J."/>
            <person name="Brinkhoff T."/>
        </authorList>
    </citation>
    <scope>NUCLEOTIDE SEQUENCE [LARGE SCALE GENOMIC DNA]</scope>
    <source>
        <strain evidence="3">B14</strain>
    </source>
</reference>
<dbReference type="SUPFAM" id="SSF55781">
    <property type="entry name" value="GAF domain-like"/>
    <property type="match status" value="1"/>
</dbReference>
<dbReference type="Proteomes" id="UP001318682">
    <property type="component" value="Chromosome"/>
</dbReference>
<evidence type="ECO:0000313" key="2">
    <source>
        <dbReference type="EMBL" id="WVX48421.1"/>
    </source>
</evidence>
<dbReference type="RefSeq" id="WP_187429832.1">
    <property type="nucleotide sequence ID" value="NZ_CP143423.1"/>
</dbReference>